<reference evidence="4 5" key="1">
    <citation type="journal article" date="2015" name="Genome Biol. Evol.">
        <title>Phylogenomic analyses indicate that early fungi evolved digesting cell walls of algal ancestors of land plants.</title>
        <authorList>
            <person name="Chang Y."/>
            <person name="Wang S."/>
            <person name="Sekimoto S."/>
            <person name="Aerts A.L."/>
            <person name="Choi C."/>
            <person name="Clum A."/>
            <person name="LaButti K.M."/>
            <person name="Lindquist E.A."/>
            <person name="Yee Ngan C."/>
            <person name="Ohm R.A."/>
            <person name="Salamov A.A."/>
            <person name="Grigoriev I.V."/>
            <person name="Spatafora J.W."/>
            <person name="Berbee M.L."/>
        </authorList>
    </citation>
    <scope>NUCLEOTIDE SEQUENCE [LARGE SCALE GENOMIC DNA]</scope>
    <source>
        <strain evidence="4 5">NRRL 28638</strain>
    </source>
</reference>
<name>A0A137P1G9_CONC2</name>
<dbReference type="GO" id="GO:0070402">
    <property type="term" value="F:NADPH binding"/>
    <property type="evidence" value="ECO:0007669"/>
    <property type="project" value="TreeGrafter"/>
</dbReference>
<keyword evidence="1" id="KW-0521">NADP</keyword>
<dbReference type="InterPro" id="IPR020843">
    <property type="entry name" value="ER"/>
</dbReference>
<gene>
    <name evidence="4" type="ORF">CONCODRAFT_41350</name>
</gene>
<keyword evidence="2" id="KW-0560">Oxidoreductase</keyword>
<dbReference type="PANTHER" id="PTHR48106">
    <property type="entry name" value="QUINONE OXIDOREDUCTASE PIG3-RELATED"/>
    <property type="match status" value="1"/>
</dbReference>
<dbReference type="Gene3D" id="3.90.180.10">
    <property type="entry name" value="Medium-chain alcohol dehydrogenases, catalytic domain"/>
    <property type="match status" value="1"/>
</dbReference>
<sequence length="337" mass="36944">MSYQVQFNKGDTFEDIKVVQVPKPVLKLDDEVLVKFILNSINGSDIEVIRGINGLAPRNYPAVPGFEGVARVESIGKNVDRVKVGQRVVVLLDIEEGQATGEGTWSSYRVYKQRVLFPVPDNVSNEAAAQAIANPVTAYGLLDKLDAPKGEYIVQSAAASAHGRIFIQFAKARGLKTINLVRREEQIADLKAIGADEVFNTEDGTDIVEEIKRITKGKGAYGVIDAVGGDLALKLSQVVRDNGTIILYGFLGGFQVNVSGPDLLLRHVNYTGFGFAKYFRDMGKAKYDEVISKVFELFANEVLPLNSKIFSLEDVSEALHQSLKPDKGEKVFLIHAQ</sequence>
<proteinExistence type="predicted"/>
<dbReference type="PANTHER" id="PTHR48106:SF2">
    <property type="entry name" value="ZN2+-BINDING DEHYDROGENASE"/>
    <property type="match status" value="1"/>
</dbReference>
<dbReference type="GO" id="GO:0016651">
    <property type="term" value="F:oxidoreductase activity, acting on NAD(P)H"/>
    <property type="evidence" value="ECO:0007669"/>
    <property type="project" value="TreeGrafter"/>
</dbReference>
<evidence type="ECO:0000313" key="4">
    <source>
        <dbReference type="EMBL" id="KXN68852.1"/>
    </source>
</evidence>
<evidence type="ECO:0000256" key="1">
    <source>
        <dbReference type="ARBA" id="ARBA00022857"/>
    </source>
</evidence>
<evidence type="ECO:0000313" key="5">
    <source>
        <dbReference type="Proteomes" id="UP000070444"/>
    </source>
</evidence>
<dbReference type="Gene3D" id="3.40.50.720">
    <property type="entry name" value="NAD(P)-binding Rossmann-like Domain"/>
    <property type="match status" value="1"/>
</dbReference>
<dbReference type="Pfam" id="PF00107">
    <property type="entry name" value="ADH_zinc_N"/>
    <property type="match status" value="1"/>
</dbReference>
<dbReference type="Proteomes" id="UP000070444">
    <property type="component" value="Unassembled WGS sequence"/>
</dbReference>
<dbReference type="SUPFAM" id="SSF51735">
    <property type="entry name" value="NAD(P)-binding Rossmann-fold domains"/>
    <property type="match status" value="1"/>
</dbReference>
<keyword evidence="5" id="KW-1185">Reference proteome</keyword>
<dbReference type="Pfam" id="PF08240">
    <property type="entry name" value="ADH_N"/>
    <property type="match status" value="1"/>
</dbReference>
<dbReference type="AlphaFoldDB" id="A0A137P1G9"/>
<protein>
    <submittedName>
        <fullName evidence="4">NAD(P)-binding protein</fullName>
    </submittedName>
</protein>
<evidence type="ECO:0000256" key="2">
    <source>
        <dbReference type="ARBA" id="ARBA00023002"/>
    </source>
</evidence>
<dbReference type="InterPro" id="IPR011032">
    <property type="entry name" value="GroES-like_sf"/>
</dbReference>
<dbReference type="SUPFAM" id="SSF50129">
    <property type="entry name" value="GroES-like"/>
    <property type="match status" value="1"/>
</dbReference>
<dbReference type="CDD" id="cd05282">
    <property type="entry name" value="ETR_like"/>
    <property type="match status" value="1"/>
</dbReference>
<feature type="domain" description="Enoyl reductase (ER)" evidence="3">
    <location>
        <begin position="11"/>
        <end position="333"/>
    </location>
</feature>
<dbReference type="InterPro" id="IPR013149">
    <property type="entry name" value="ADH-like_C"/>
</dbReference>
<dbReference type="InterPro" id="IPR036291">
    <property type="entry name" value="NAD(P)-bd_dom_sf"/>
</dbReference>
<organism evidence="4 5">
    <name type="scientific">Conidiobolus coronatus (strain ATCC 28846 / CBS 209.66 / NRRL 28638)</name>
    <name type="common">Delacroixia coronata</name>
    <dbReference type="NCBI Taxonomy" id="796925"/>
    <lineage>
        <taxon>Eukaryota</taxon>
        <taxon>Fungi</taxon>
        <taxon>Fungi incertae sedis</taxon>
        <taxon>Zoopagomycota</taxon>
        <taxon>Entomophthoromycotina</taxon>
        <taxon>Entomophthoromycetes</taxon>
        <taxon>Entomophthorales</taxon>
        <taxon>Ancylistaceae</taxon>
        <taxon>Conidiobolus</taxon>
    </lineage>
</organism>
<dbReference type="InterPro" id="IPR013154">
    <property type="entry name" value="ADH-like_N"/>
</dbReference>
<dbReference type="OrthoDB" id="809632at2759"/>
<dbReference type="EMBL" id="KQ964558">
    <property type="protein sequence ID" value="KXN68852.1"/>
    <property type="molecule type" value="Genomic_DNA"/>
</dbReference>
<evidence type="ECO:0000259" key="3">
    <source>
        <dbReference type="SMART" id="SM00829"/>
    </source>
</evidence>
<accession>A0A137P1G9</accession>
<dbReference type="SMART" id="SM00829">
    <property type="entry name" value="PKS_ER"/>
    <property type="match status" value="1"/>
</dbReference>
<dbReference type="STRING" id="796925.A0A137P1G9"/>